<dbReference type="InterPro" id="IPR024079">
    <property type="entry name" value="MetalloPept_cat_dom_sf"/>
</dbReference>
<comment type="caution">
    <text evidence="3">The sequence shown here is derived from an EMBL/GenBank/DDBJ whole genome shotgun (WGS) entry which is preliminary data.</text>
</comment>
<keyword evidence="2" id="KW-0732">Signal</keyword>
<feature type="signal peptide" evidence="2">
    <location>
        <begin position="1"/>
        <end position="25"/>
    </location>
</feature>
<proteinExistence type="predicted"/>
<dbReference type="EMBL" id="CAJPDS010000170">
    <property type="protein sequence ID" value="CAF9940965.1"/>
    <property type="molecule type" value="Genomic_DNA"/>
</dbReference>
<reference evidence="3" key="1">
    <citation type="submission" date="2021-03" db="EMBL/GenBank/DDBJ databases">
        <authorList>
            <person name="Tagirdzhanova G."/>
        </authorList>
    </citation>
    <scope>NUCLEOTIDE SEQUENCE</scope>
</reference>
<keyword evidence="4" id="KW-1185">Reference proteome</keyword>
<evidence type="ECO:0000313" key="4">
    <source>
        <dbReference type="Proteomes" id="UP000664521"/>
    </source>
</evidence>
<sequence length="463" mass="49705">MYKTASVLWTLYALAAAIPNPTVAAQPTLDVNNPSGSDPTSPPSTISFPSDVAENPYPDGIPNQPDVCDGQNPSEDCFNAMGSGGYLWFDKDSKFSDTQKSQLETAIWVPKLFLILYARLSDYYILLHFLSMLNGKGTRGEASGIFYMGPDYASQQGRIAGNLKRVPQFKTGSTSNSAYITTSCKDTKNLCKLKINGKAVAGYAWTYNGWWAYYHYITLCPPFFTLDSLSKKIGEIEEDLASGSTTKAGDMRYLRSTGQFFLLEMMHTRIADGRVEPHIIDEYVVPIPAGEKPGTNDVKAYGPRLVHNLARRNIKQGGGATRASTNADSYAILANAACALLRTLAPGATSVDDSDPELPLSLYIDFDNSTDPTTAYFTSLFNADLQAFADGPSDLDVPSASITPSTATASSIAPTLGSGATVTCEHAADPQNTCAAIANSPGWCDCGDSSKYPVMTQTGSLCQ</sequence>
<feature type="compositionally biased region" description="Low complexity" evidence="1">
    <location>
        <begin position="34"/>
        <end position="51"/>
    </location>
</feature>
<feature type="chain" id="PRO_5034636733" evidence="2">
    <location>
        <begin position="26"/>
        <end position="463"/>
    </location>
</feature>
<name>A0A8H3J5D5_9LECA</name>
<evidence type="ECO:0000256" key="2">
    <source>
        <dbReference type="SAM" id="SignalP"/>
    </source>
</evidence>
<feature type="region of interest" description="Disordered" evidence="1">
    <location>
        <begin position="29"/>
        <end position="63"/>
    </location>
</feature>
<evidence type="ECO:0000313" key="3">
    <source>
        <dbReference type="EMBL" id="CAF9940965.1"/>
    </source>
</evidence>
<dbReference type="GO" id="GO:0008237">
    <property type="term" value="F:metallopeptidase activity"/>
    <property type="evidence" value="ECO:0007669"/>
    <property type="project" value="InterPro"/>
</dbReference>
<organism evidence="3 4">
    <name type="scientific">Heterodermia speciosa</name>
    <dbReference type="NCBI Taxonomy" id="116794"/>
    <lineage>
        <taxon>Eukaryota</taxon>
        <taxon>Fungi</taxon>
        <taxon>Dikarya</taxon>
        <taxon>Ascomycota</taxon>
        <taxon>Pezizomycotina</taxon>
        <taxon>Lecanoromycetes</taxon>
        <taxon>OSLEUM clade</taxon>
        <taxon>Lecanoromycetidae</taxon>
        <taxon>Caliciales</taxon>
        <taxon>Physciaceae</taxon>
        <taxon>Heterodermia</taxon>
    </lineage>
</organism>
<dbReference type="OrthoDB" id="1896086at2759"/>
<dbReference type="AlphaFoldDB" id="A0A8H3J5D5"/>
<protein>
    <submittedName>
        <fullName evidence="3">Uncharacterized protein</fullName>
    </submittedName>
</protein>
<dbReference type="Proteomes" id="UP000664521">
    <property type="component" value="Unassembled WGS sequence"/>
</dbReference>
<gene>
    <name evidence="3" type="ORF">HETSPECPRED_002826</name>
</gene>
<accession>A0A8H3J5D5</accession>
<dbReference type="Gene3D" id="3.40.390.10">
    <property type="entry name" value="Collagenase (Catalytic Domain)"/>
    <property type="match status" value="1"/>
</dbReference>
<evidence type="ECO:0000256" key="1">
    <source>
        <dbReference type="SAM" id="MobiDB-lite"/>
    </source>
</evidence>